<dbReference type="Proteomes" id="UP000006729">
    <property type="component" value="Chromosome 14"/>
</dbReference>
<evidence type="ECO:0000313" key="2">
    <source>
        <dbReference type="Proteomes" id="UP000006729"/>
    </source>
</evidence>
<dbReference type="InParanoid" id="U5FQ71"/>
<sequence>MNSFFISITFWVMNYKLGDQPPIPYPSLPGNKPRGLKNFGFHEVYAIKVHMDNRCNTKFSIAFYQNIFIATYMCHLLTLL</sequence>
<dbReference type="AlphaFoldDB" id="U5FQ71"/>
<organism evidence="1 2">
    <name type="scientific">Populus trichocarpa</name>
    <name type="common">Western balsam poplar</name>
    <name type="synonym">Populus balsamifera subsp. trichocarpa</name>
    <dbReference type="NCBI Taxonomy" id="3694"/>
    <lineage>
        <taxon>Eukaryota</taxon>
        <taxon>Viridiplantae</taxon>
        <taxon>Streptophyta</taxon>
        <taxon>Embryophyta</taxon>
        <taxon>Tracheophyta</taxon>
        <taxon>Spermatophyta</taxon>
        <taxon>Magnoliopsida</taxon>
        <taxon>eudicotyledons</taxon>
        <taxon>Gunneridae</taxon>
        <taxon>Pentapetalae</taxon>
        <taxon>rosids</taxon>
        <taxon>fabids</taxon>
        <taxon>Malpighiales</taxon>
        <taxon>Salicaceae</taxon>
        <taxon>Saliceae</taxon>
        <taxon>Populus</taxon>
    </lineage>
</organism>
<name>U5FQ71_POPTR</name>
<protein>
    <submittedName>
        <fullName evidence="1">Uncharacterized protein</fullName>
    </submittedName>
</protein>
<dbReference type="HOGENOM" id="CLU_2594269_0_0_1"/>
<gene>
    <name evidence="1" type="ORF">POPTR_014G156500</name>
</gene>
<proteinExistence type="predicted"/>
<dbReference type="EMBL" id="CM009303">
    <property type="protein sequence ID" value="PNT05103.1"/>
    <property type="molecule type" value="Genomic_DNA"/>
</dbReference>
<evidence type="ECO:0000313" key="1">
    <source>
        <dbReference type="EMBL" id="PNT05103.1"/>
    </source>
</evidence>
<accession>U5FQ71</accession>
<keyword evidence="2" id="KW-1185">Reference proteome</keyword>
<reference evidence="1 2" key="1">
    <citation type="journal article" date="2006" name="Science">
        <title>The genome of black cottonwood, Populus trichocarpa (Torr. &amp; Gray).</title>
        <authorList>
            <person name="Tuskan G.A."/>
            <person name="Difazio S."/>
            <person name="Jansson S."/>
            <person name="Bohlmann J."/>
            <person name="Grigoriev I."/>
            <person name="Hellsten U."/>
            <person name="Putnam N."/>
            <person name="Ralph S."/>
            <person name="Rombauts S."/>
            <person name="Salamov A."/>
            <person name="Schein J."/>
            <person name="Sterck L."/>
            <person name="Aerts A."/>
            <person name="Bhalerao R.R."/>
            <person name="Bhalerao R.P."/>
            <person name="Blaudez D."/>
            <person name="Boerjan W."/>
            <person name="Brun A."/>
            <person name="Brunner A."/>
            <person name="Busov V."/>
            <person name="Campbell M."/>
            <person name="Carlson J."/>
            <person name="Chalot M."/>
            <person name="Chapman J."/>
            <person name="Chen G.L."/>
            <person name="Cooper D."/>
            <person name="Coutinho P.M."/>
            <person name="Couturier J."/>
            <person name="Covert S."/>
            <person name="Cronk Q."/>
            <person name="Cunningham R."/>
            <person name="Davis J."/>
            <person name="Degroeve S."/>
            <person name="Dejardin A."/>
            <person name="Depamphilis C."/>
            <person name="Detter J."/>
            <person name="Dirks B."/>
            <person name="Dubchak I."/>
            <person name="Duplessis S."/>
            <person name="Ehlting J."/>
            <person name="Ellis B."/>
            <person name="Gendler K."/>
            <person name="Goodstein D."/>
            <person name="Gribskov M."/>
            <person name="Grimwood J."/>
            <person name="Groover A."/>
            <person name="Gunter L."/>
            <person name="Hamberger B."/>
            <person name="Heinze B."/>
            <person name="Helariutta Y."/>
            <person name="Henrissat B."/>
            <person name="Holligan D."/>
            <person name="Holt R."/>
            <person name="Huang W."/>
            <person name="Islam-Faridi N."/>
            <person name="Jones S."/>
            <person name="Jones-Rhoades M."/>
            <person name="Jorgensen R."/>
            <person name="Joshi C."/>
            <person name="Kangasjarvi J."/>
            <person name="Karlsson J."/>
            <person name="Kelleher C."/>
            <person name="Kirkpatrick R."/>
            <person name="Kirst M."/>
            <person name="Kohler A."/>
            <person name="Kalluri U."/>
            <person name="Larimer F."/>
            <person name="Leebens-Mack J."/>
            <person name="Leple J.C."/>
            <person name="Locascio P."/>
            <person name="Lou Y."/>
            <person name="Lucas S."/>
            <person name="Martin F."/>
            <person name="Montanini B."/>
            <person name="Napoli C."/>
            <person name="Nelson D.R."/>
            <person name="Nelson C."/>
            <person name="Nieminen K."/>
            <person name="Nilsson O."/>
            <person name="Pereda V."/>
            <person name="Peter G."/>
            <person name="Philippe R."/>
            <person name="Pilate G."/>
            <person name="Poliakov A."/>
            <person name="Razumovskaya J."/>
            <person name="Richardson P."/>
            <person name="Rinaldi C."/>
            <person name="Ritland K."/>
            <person name="Rouze P."/>
            <person name="Ryaboy D."/>
            <person name="Schmutz J."/>
            <person name="Schrader J."/>
            <person name="Segerman B."/>
            <person name="Shin H."/>
            <person name="Siddiqui A."/>
            <person name="Sterky F."/>
            <person name="Terry A."/>
            <person name="Tsai C.J."/>
            <person name="Uberbacher E."/>
            <person name="Unneberg P."/>
            <person name="Vahala J."/>
            <person name="Wall K."/>
            <person name="Wessler S."/>
            <person name="Yang G."/>
            <person name="Yin T."/>
            <person name="Douglas C."/>
            <person name="Marra M."/>
            <person name="Sandberg G."/>
            <person name="Van de Peer Y."/>
            <person name="Rokhsar D."/>
        </authorList>
    </citation>
    <scope>NUCLEOTIDE SEQUENCE [LARGE SCALE GENOMIC DNA]</scope>
    <source>
        <strain evidence="2">cv. Nisqually</strain>
    </source>
</reference>